<keyword evidence="3" id="KW-1185">Reference proteome</keyword>
<dbReference type="GeneID" id="71696723"/>
<protein>
    <submittedName>
        <fullName evidence="2">Protein p23</fullName>
    </submittedName>
</protein>
<evidence type="ECO:0000313" key="2">
    <source>
        <dbReference type="EMBL" id="ACN52846.1"/>
    </source>
</evidence>
<organism evidence="2 3">
    <name type="scientific">Borreliella valaisiana VS116</name>
    <dbReference type="NCBI Taxonomy" id="445987"/>
    <lineage>
        <taxon>Bacteria</taxon>
        <taxon>Pseudomonadati</taxon>
        <taxon>Spirochaetota</taxon>
        <taxon>Spirochaetia</taxon>
        <taxon>Spirochaetales</taxon>
        <taxon>Borreliaceae</taxon>
        <taxon>Borreliella</taxon>
    </lineage>
</organism>
<dbReference type="Proteomes" id="UP000006163">
    <property type="component" value="Plasmid VS116_lp25"/>
</dbReference>
<evidence type="ECO:0000259" key="1">
    <source>
        <dbReference type="Pfam" id="PF24960"/>
    </source>
</evidence>
<evidence type="ECO:0000313" key="3">
    <source>
        <dbReference type="Proteomes" id="UP000006163"/>
    </source>
</evidence>
<dbReference type="EMBL" id="CP001437">
    <property type="protein sequence ID" value="ACN52846.1"/>
    <property type="molecule type" value="Genomic_DNA"/>
</dbReference>
<dbReference type="HOGENOM" id="CLU_213692_0_0_12"/>
<geneLocation type="plasmid" evidence="2 3">
    <name>VS116_lp25</name>
</geneLocation>
<proteinExistence type="predicted"/>
<name>C0R8S3_BORVA</name>
<sequence length="53" mass="6165">MLANLTIKDKQTNEEKAYEILVLNSKLFYNTIKLMLAKYSNLSSEKLMLPIDE</sequence>
<dbReference type="Pfam" id="PF24960">
    <property type="entry name" value="BB0158"/>
    <property type="match status" value="1"/>
</dbReference>
<dbReference type="AlphaFoldDB" id="C0R8S3"/>
<reference evidence="2 3" key="1">
    <citation type="journal article" date="2012" name="J. Bacteriol.">
        <title>Whole-Genome Sequences of Borrelia bissettii, Borrelia valaisiana, and Borrelia spielmanii.</title>
        <authorList>
            <person name="Schutzer S.E."/>
            <person name="Fraser-Liggett C.M."/>
            <person name="Qiu W.G."/>
            <person name="Kraiczy P."/>
            <person name="Mongodin E.F."/>
            <person name="Dunn J.J."/>
            <person name="Luft B.J."/>
            <person name="Casjens S.R."/>
        </authorList>
    </citation>
    <scope>NUCLEOTIDE SEQUENCE [LARGE SCALE GENOMIC DNA]</scope>
    <source>
        <strain evidence="2 3">VS116</strain>
        <plasmid evidence="2">VS116_lp25</plasmid>
    </source>
</reference>
<dbReference type="InterPro" id="IPR056668">
    <property type="entry name" value="BB0158-like"/>
</dbReference>
<keyword evidence="2" id="KW-0614">Plasmid</keyword>
<dbReference type="RefSeq" id="WP_012665315.1">
    <property type="nucleotide sequence ID" value="NC_012166.1"/>
</dbReference>
<gene>
    <name evidence="2" type="ORF">BVAVS116_E0042</name>
</gene>
<feature type="domain" description="Outer surface lipoprotein BB0158" evidence="1">
    <location>
        <begin position="1"/>
        <end position="40"/>
    </location>
</feature>
<accession>C0R8S3</accession>